<accession>A0AAE0ZDZ4</accession>
<name>A0AAE0ZDZ4_9GAST</name>
<protein>
    <submittedName>
        <fullName evidence="2">Uncharacterized protein</fullName>
    </submittedName>
</protein>
<comment type="caution">
    <text evidence="2">The sequence shown here is derived from an EMBL/GenBank/DDBJ whole genome shotgun (WGS) entry which is preliminary data.</text>
</comment>
<keyword evidence="3" id="KW-1185">Reference proteome</keyword>
<proteinExistence type="predicted"/>
<dbReference type="Proteomes" id="UP001283361">
    <property type="component" value="Unassembled WGS sequence"/>
</dbReference>
<reference evidence="2" key="1">
    <citation type="journal article" date="2023" name="G3 (Bethesda)">
        <title>A reference genome for the long-term kleptoplast-retaining sea slug Elysia crispata morphotype clarki.</title>
        <authorList>
            <person name="Eastman K.E."/>
            <person name="Pendleton A.L."/>
            <person name="Shaikh M.A."/>
            <person name="Suttiyut T."/>
            <person name="Ogas R."/>
            <person name="Tomko P."/>
            <person name="Gavelis G."/>
            <person name="Widhalm J.R."/>
            <person name="Wisecaver J.H."/>
        </authorList>
    </citation>
    <scope>NUCLEOTIDE SEQUENCE</scope>
    <source>
        <strain evidence="2">ECLA1</strain>
    </source>
</reference>
<dbReference type="EMBL" id="JAWDGP010004135">
    <property type="protein sequence ID" value="KAK3767587.1"/>
    <property type="molecule type" value="Genomic_DNA"/>
</dbReference>
<sequence>MEQVNHWQAKRGHDSSPTADRLHPGGDPTWRGLEKAEHSSRKTVRVAQPCLPVCMQGSASLALHQRLSQDRLGTRTGVERGVDLQLLLCTASDHEVLTHKPVQATTMKVIGQKSLTTKALFAGIEEQGSAENLGKPDRATAGIHR</sequence>
<evidence type="ECO:0000313" key="3">
    <source>
        <dbReference type="Proteomes" id="UP001283361"/>
    </source>
</evidence>
<organism evidence="2 3">
    <name type="scientific">Elysia crispata</name>
    <name type="common">lettuce slug</name>
    <dbReference type="NCBI Taxonomy" id="231223"/>
    <lineage>
        <taxon>Eukaryota</taxon>
        <taxon>Metazoa</taxon>
        <taxon>Spiralia</taxon>
        <taxon>Lophotrochozoa</taxon>
        <taxon>Mollusca</taxon>
        <taxon>Gastropoda</taxon>
        <taxon>Heterobranchia</taxon>
        <taxon>Euthyneura</taxon>
        <taxon>Panpulmonata</taxon>
        <taxon>Sacoglossa</taxon>
        <taxon>Placobranchoidea</taxon>
        <taxon>Plakobranchidae</taxon>
        <taxon>Elysia</taxon>
    </lineage>
</organism>
<dbReference type="AlphaFoldDB" id="A0AAE0ZDZ4"/>
<evidence type="ECO:0000313" key="2">
    <source>
        <dbReference type="EMBL" id="KAK3767587.1"/>
    </source>
</evidence>
<evidence type="ECO:0000256" key="1">
    <source>
        <dbReference type="SAM" id="MobiDB-lite"/>
    </source>
</evidence>
<gene>
    <name evidence="2" type="ORF">RRG08_003848</name>
</gene>
<feature type="region of interest" description="Disordered" evidence="1">
    <location>
        <begin position="1"/>
        <end position="42"/>
    </location>
</feature>